<comment type="caution">
    <text evidence="3">The sequence shown here is derived from an EMBL/GenBank/DDBJ whole genome shotgun (WGS) entry which is preliminary data.</text>
</comment>
<dbReference type="Proteomes" id="UP001523216">
    <property type="component" value="Unassembled WGS sequence"/>
</dbReference>
<evidence type="ECO:0000313" key="4">
    <source>
        <dbReference type="Proteomes" id="UP001523216"/>
    </source>
</evidence>
<dbReference type="InterPro" id="IPR038461">
    <property type="entry name" value="Schlafen_AlbA_2_dom_sf"/>
</dbReference>
<dbReference type="GO" id="GO:0005524">
    <property type="term" value="F:ATP binding"/>
    <property type="evidence" value="ECO:0007669"/>
    <property type="project" value="UniProtKB-KW"/>
</dbReference>
<dbReference type="Gene3D" id="3.30.950.30">
    <property type="entry name" value="Schlafen, AAA domain"/>
    <property type="match status" value="1"/>
</dbReference>
<accession>A0ABT0YEF2</accession>
<name>A0ABT0YEF2_9ACTN</name>
<dbReference type="InterPro" id="IPR007421">
    <property type="entry name" value="Schlafen_AlbA_2_dom"/>
</dbReference>
<feature type="region of interest" description="Disordered" evidence="1">
    <location>
        <begin position="240"/>
        <end position="273"/>
    </location>
</feature>
<keyword evidence="3" id="KW-0547">Nucleotide-binding</keyword>
<feature type="domain" description="Schlafen AlbA-2" evidence="2">
    <location>
        <begin position="35"/>
        <end position="152"/>
    </location>
</feature>
<organism evidence="3 4">
    <name type="scientific">Paractinoplanes hotanensis</name>
    <dbReference type="NCBI Taxonomy" id="2906497"/>
    <lineage>
        <taxon>Bacteria</taxon>
        <taxon>Bacillati</taxon>
        <taxon>Actinomycetota</taxon>
        <taxon>Actinomycetes</taxon>
        <taxon>Micromonosporales</taxon>
        <taxon>Micromonosporaceae</taxon>
        <taxon>Paractinoplanes</taxon>
    </lineage>
</organism>
<evidence type="ECO:0000256" key="1">
    <source>
        <dbReference type="SAM" id="MobiDB-lite"/>
    </source>
</evidence>
<keyword evidence="4" id="KW-1185">Reference proteome</keyword>
<keyword evidence="3" id="KW-0067">ATP-binding</keyword>
<dbReference type="RefSeq" id="WP_251803665.1">
    <property type="nucleotide sequence ID" value="NZ_JAMQOL010000068.1"/>
</dbReference>
<evidence type="ECO:0000313" key="3">
    <source>
        <dbReference type="EMBL" id="MCM4083897.1"/>
    </source>
</evidence>
<reference evidence="3 4" key="1">
    <citation type="submission" date="2022-06" db="EMBL/GenBank/DDBJ databases">
        <title>Actinoplanes abujensis sp. nov., isolated from Nigerian arid soil.</title>
        <authorList>
            <person name="Ding P."/>
        </authorList>
    </citation>
    <scope>NUCLEOTIDE SEQUENCE [LARGE SCALE GENOMIC DNA]</scope>
    <source>
        <strain evidence="4">TRM88002</strain>
    </source>
</reference>
<proteinExistence type="predicted"/>
<sequence length="409" mass="45014">MTQPLPLYLGPALPRWAPQTTEDVQEAIDDGSLRENHWFDFKREVGSSDEARKKIAAALASFAIDGGALIIGADEDKRSQQVTLAPQDLRGLPERVSQLARSRCDPPLYVACRPIPVAGDDTRGLLLVEVPPSAGAPHMVDGRYYGRGDTTKHFLSDAEVERHVTVRSAHRFTAEQLIQVEIARDPVGPTDEHLNGHVYVVAKPRVSRPDLLTSAIEDRSIGQLVHALARRLPGNAVPNWQHASHSTQRAEGAAWHSGGLPSRQYRPREFSEEPEDQLIDLEVQDDGTVALFCGKGTFIRRDHSALNDYGIVLFSRGVVELAGDIGREYRYGGQWLLATGVTRTRGLPASSTHFQGYSPMFNAEQYLRSTEAVTSELCSRPGAVTKRLVDRLMRGLGTAPTAYRGLLDD</sequence>
<gene>
    <name evidence="3" type="ORF">LXN57_40760</name>
</gene>
<dbReference type="Pfam" id="PF04326">
    <property type="entry name" value="SLFN_AlbA_2"/>
    <property type="match status" value="1"/>
</dbReference>
<protein>
    <submittedName>
        <fullName evidence="3">ATP-binding protein</fullName>
    </submittedName>
</protein>
<dbReference type="EMBL" id="JAMQOL010000068">
    <property type="protein sequence ID" value="MCM4083897.1"/>
    <property type="molecule type" value="Genomic_DNA"/>
</dbReference>
<evidence type="ECO:0000259" key="2">
    <source>
        <dbReference type="Pfam" id="PF04326"/>
    </source>
</evidence>